<dbReference type="KEGG" id="msj:MSSAC_1220"/>
<gene>
    <name evidence="1" type="ORF">MSSAC_1220</name>
</gene>
<protein>
    <submittedName>
        <fullName evidence="1">Uncharacterized protein</fullName>
    </submittedName>
</protein>
<dbReference type="EMBL" id="CP009508">
    <property type="protein sequence ID" value="AKB35810.1"/>
    <property type="molecule type" value="Genomic_DNA"/>
</dbReference>
<dbReference type="AlphaFoldDB" id="A0A0E3PLW6"/>
<dbReference type="PATRIC" id="fig|1434118.4.peg.1551"/>
<evidence type="ECO:0000313" key="2">
    <source>
        <dbReference type="Proteomes" id="UP000033123"/>
    </source>
</evidence>
<accession>A0A0E3PLW6</accession>
<reference evidence="1 2" key="1">
    <citation type="submission" date="2014-07" db="EMBL/GenBank/DDBJ databases">
        <title>Methanogenic archaea and the global carbon cycle.</title>
        <authorList>
            <person name="Henriksen J.R."/>
            <person name="Luke J."/>
            <person name="Reinhart S."/>
            <person name="Benedict M.N."/>
            <person name="Youngblut N.D."/>
            <person name="Metcalf M.E."/>
            <person name="Whitaker R.J."/>
            <person name="Metcalf W.W."/>
        </authorList>
    </citation>
    <scope>NUCLEOTIDE SEQUENCE [LARGE SCALE GENOMIC DNA]</scope>
    <source>
        <strain evidence="1 2">C2J</strain>
    </source>
</reference>
<dbReference type="Proteomes" id="UP000033123">
    <property type="component" value="Chromosome"/>
</dbReference>
<dbReference type="GeneID" id="24870806"/>
<sequence>MDQQKINKTIRRFSDLIERNKDGRAYSDYKEGINEGLEIAKDAFEENAEKFTPSSPDEDPAAKIRSLQDRFNLIIDTIEVHKKPNYSQDRLEGIYEGFKMSKELFGECVTEYYNPPD</sequence>
<organism evidence="1 2">
    <name type="scientific">Methanosarcina siciliae C2J</name>
    <dbReference type="NCBI Taxonomy" id="1434118"/>
    <lineage>
        <taxon>Archaea</taxon>
        <taxon>Methanobacteriati</taxon>
        <taxon>Methanobacteriota</taxon>
        <taxon>Stenosarchaea group</taxon>
        <taxon>Methanomicrobia</taxon>
        <taxon>Methanosarcinales</taxon>
        <taxon>Methanosarcinaceae</taxon>
        <taxon>Methanosarcina</taxon>
    </lineage>
</organism>
<proteinExistence type="predicted"/>
<evidence type="ECO:0000313" key="1">
    <source>
        <dbReference type="EMBL" id="AKB35810.1"/>
    </source>
</evidence>
<name>A0A0E3PLW6_9EURY</name>
<dbReference type="HOGENOM" id="CLU_2079423_0_0_2"/>
<dbReference type="RefSeq" id="WP_048181030.1">
    <property type="nucleotide sequence ID" value="NZ_CP009508.1"/>
</dbReference>